<dbReference type="InterPro" id="IPR015943">
    <property type="entry name" value="WD40/YVTN_repeat-like_dom_sf"/>
</dbReference>
<proteinExistence type="predicted"/>
<evidence type="ECO:0000313" key="4">
    <source>
        <dbReference type="EMBL" id="MET3730760.1"/>
    </source>
</evidence>
<reference evidence="4 5" key="1">
    <citation type="submission" date="2024-06" db="EMBL/GenBank/DDBJ databases">
        <title>Genomic Encyclopedia of Type Strains, Phase IV (KMG-IV): sequencing the most valuable type-strain genomes for metagenomic binning, comparative biology and taxonomic classification.</title>
        <authorList>
            <person name="Goeker M."/>
        </authorList>
    </citation>
    <scope>NUCLEOTIDE SEQUENCE [LARGE SCALE GENOMIC DNA]</scope>
    <source>
        <strain evidence="4 5">DSM 29388</strain>
    </source>
</reference>
<evidence type="ECO:0000256" key="1">
    <source>
        <dbReference type="ARBA" id="ARBA00022729"/>
    </source>
</evidence>
<comment type="caution">
    <text evidence="4">The sequence shown here is derived from an EMBL/GenBank/DDBJ whole genome shotgun (WGS) entry which is preliminary data.</text>
</comment>
<dbReference type="NCBIfam" id="TIGR04183">
    <property type="entry name" value="Por_Secre_tail"/>
    <property type="match status" value="1"/>
</dbReference>
<keyword evidence="1 2" id="KW-0732">Signal</keyword>
<dbReference type="Pfam" id="PF18962">
    <property type="entry name" value="Por_Secre_tail"/>
    <property type="match status" value="1"/>
</dbReference>
<feature type="domain" description="Secretion system C-terminal sorting" evidence="3">
    <location>
        <begin position="990"/>
        <end position="1051"/>
    </location>
</feature>
<feature type="chain" id="PRO_5047183053" description="Secretion system C-terminal sorting domain-containing protein" evidence="2">
    <location>
        <begin position="20"/>
        <end position="1059"/>
    </location>
</feature>
<organism evidence="4 5">
    <name type="scientific">Moheibacter stercoris</name>
    <dbReference type="NCBI Taxonomy" id="1628251"/>
    <lineage>
        <taxon>Bacteria</taxon>
        <taxon>Pseudomonadati</taxon>
        <taxon>Bacteroidota</taxon>
        <taxon>Flavobacteriia</taxon>
        <taxon>Flavobacteriales</taxon>
        <taxon>Weeksellaceae</taxon>
        <taxon>Moheibacter</taxon>
    </lineage>
</organism>
<dbReference type="RefSeq" id="WP_354506186.1">
    <property type="nucleotide sequence ID" value="NZ_JBEPMO010000001.1"/>
</dbReference>
<dbReference type="Gene3D" id="2.130.10.10">
    <property type="entry name" value="YVTN repeat-like/Quinoprotein amine dehydrogenase"/>
    <property type="match status" value="1"/>
</dbReference>
<feature type="signal peptide" evidence="2">
    <location>
        <begin position="1"/>
        <end position="19"/>
    </location>
</feature>
<dbReference type="EMBL" id="JBEPMO010000001">
    <property type="protein sequence ID" value="MET3730760.1"/>
    <property type="molecule type" value="Genomic_DNA"/>
</dbReference>
<dbReference type="InterPro" id="IPR026444">
    <property type="entry name" value="Secre_tail"/>
</dbReference>
<evidence type="ECO:0000259" key="3">
    <source>
        <dbReference type="Pfam" id="PF18962"/>
    </source>
</evidence>
<dbReference type="Proteomes" id="UP001549146">
    <property type="component" value="Unassembled WGS sequence"/>
</dbReference>
<evidence type="ECO:0000256" key="2">
    <source>
        <dbReference type="SAM" id="SignalP"/>
    </source>
</evidence>
<dbReference type="SUPFAM" id="SSF75011">
    <property type="entry name" value="3-carboxy-cis,cis-mucoante lactonizing enzyme"/>
    <property type="match status" value="1"/>
</dbReference>
<gene>
    <name evidence="4" type="ORF">ABID46_000312</name>
</gene>
<name>A0ABV2LQB2_9FLAO</name>
<accession>A0ABV2LQB2</accession>
<sequence length="1059" mass="116820">MKKIIFTFFLLFNILNVYSQQTSSQTLSLQELVNKFENHENRRGSILNYFTIDEVNQLRNYYAVQNSMNVQLGGFDYGTDGIDIDPITRAVGNEGMYAILYKFDITNPSFLNVIGDGHFFEYAGALKPENKNEAYTLRDDGSFYSLDIPTGTYTFLGNINTFDIIVAMAFNPVDGKLYGISDTTLYLLDPINLTYELIGSLNTLGYYALGLAITGDGNAYTFDGNEDRLYSIDLTTGNSTPIGYIGFDAYYQQAIAWDPQTNQVYMAAFNVGNISSEFRSVNLETGMSTLIGQIGASVLDFYWIDFFSEEPSLYASCDLSAETTNGPTFNRPTEDGTALDENGENVFLNIYGYFHVSETGTYTLTSTQDGWDGMIFLYENNFSRNAPLVNFVAGNDNFGGVGTSQITTQLEAGTLYYLVTTGVDAEEYGHFENQISGPGYIYCNDGAPELGCEWTVSVIGHTYGHYISWKLSAGDELLLSGGHYTTDGFDDIKHITAPGPLTFEIKSEDLTEMGGSAHYIISNGDQIVASGQIVRGEEKITTNLNCTVLTDGCLTAPLGQFPTSPVTPTCGDGPEAITTNARTGEYSIINLTQETLYKFSSSVETDFITIADETGTVAYVAGTGEVSFSPLTTGAYRFYLHLNDECDYSETGNRTKFVECALPIGPPANDECENAIPVSCGDVATGSIFFATDSGGSTTSRDVFYKFTGNGEPEIVTLSLCNSNFDSYLSVYSDCTLNNRIMYNDDSCGQASKLTFYSDGVSTYYILIEGYTDVWLGSYALEVTCESVEDDYDPCALDLNGDLRTGMTISDTQYGNHRAANDFNVLANTQYEMEKINILVYTTSAEPTKFDISFHEGENGVGAQFGETIESISPSSIQQVGLFNFQNYPVYEVEFTLPNTIIFPATPNADKRYWIALKAHAIPNNGSVNWAAFVKYSPNTLPAWKSENDGSYWYEYEYGPDLRLEGFMSLEGECATLGMDDLSKIDFAYYPNPTHDIVNIVTQDDILSIQVYNLEGRLVQVTKNTSSKKLNISNLPIGTYLVKVQLEGGKTEIFKILKK</sequence>
<evidence type="ECO:0000313" key="5">
    <source>
        <dbReference type="Proteomes" id="UP001549146"/>
    </source>
</evidence>
<protein>
    <recommendedName>
        <fullName evidence="3">Secretion system C-terminal sorting domain-containing protein</fullName>
    </recommendedName>
</protein>
<keyword evidence="5" id="KW-1185">Reference proteome</keyword>
<dbReference type="Gene3D" id="2.60.120.380">
    <property type="match status" value="1"/>
</dbReference>